<evidence type="ECO:0000313" key="2">
    <source>
        <dbReference type="EMBL" id="PIO27187.1"/>
    </source>
</evidence>
<feature type="region of interest" description="Disordered" evidence="1">
    <location>
        <begin position="48"/>
        <end position="70"/>
    </location>
</feature>
<protein>
    <submittedName>
        <fullName evidence="2">Uncharacterized protein</fullName>
    </submittedName>
</protein>
<name>A0A2G9RH36_AQUCT</name>
<dbReference type="EMBL" id="KV938758">
    <property type="protein sequence ID" value="PIO27187.1"/>
    <property type="molecule type" value="Genomic_DNA"/>
</dbReference>
<organism evidence="2">
    <name type="scientific">Aquarana catesbeiana</name>
    <name type="common">American bullfrog</name>
    <name type="synonym">Rana catesbeiana</name>
    <dbReference type="NCBI Taxonomy" id="8400"/>
    <lineage>
        <taxon>Eukaryota</taxon>
        <taxon>Metazoa</taxon>
        <taxon>Chordata</taxon>
        <taxon>Craniata</taxon>
        <taxon>Vertebrata</taxon>
        <taxon>Euteleostomi</taxon>
        <taxon>Amphibia</taxon>
        <taxon>Batrachia</taxon>
        <taxon>Anura</taxon>
        <taxon>Neobatrachia</taxon>
        <taxon>Ranoidea</taxon>
        <taxon>Ranidae</taxon>
        <taxon>Aquarana</taxon>
    </lineage>
</organism>
<evidence type="ECO:0000256" key="1">
    <source>
        <dbReference type="SAM" id="MobiDB-lite"/>
    </source>
</evidence>
<reference evidence="2" key="1">
    <citation type="submission" date="2017-08" db="EMBL/GenBank/DDBJ databases">
        <title>Assembly of the North American Bullfrog Genome.</title>
        <authorList>
            <person name="Warren R.L."/>
            <person name="Vandervalk B.P."/>
            <person name="Kucuk E."/>
            <person name="Birol I."/>
            <person name="Helbing C."/>
            <person name="Pandoh P."/>
            <person name="Behsaz B."/>
            <person name="Mohamadi H."/>
            <person name="Chu J."/>
            <person name="Jackman S."/>
            <person name="Hammond S.A."/>
            <person name="Veldhoen N."/>
            <person name="Kirk H."/>
            <person name="Zhao Y."/>
            <person name="Coope R."/>
            <person name="Pleasance S."/>
            <person name="Moore R."/>
            <person name="Holt R."/>
        </authorList>
    </citation>
    <scope>NUCLEOTIDE SEQUENCE</scope>
    <source>
        <strain evidence="2">Bruno</strain>
        <tissue evidence="2">Liver</tissue>
    </source>
</reference>
<accession>A0A2G9RH36</accession>
<dbReference type="AlphaFoldDB" id="A0A2G9RH36"/>
<feature type="region of interest" description="Disordered" evidence="1">
    <location>
        <begin position="1"/>
        <end position="23"/>
    </location>
</feature>
<gene>
    <name evidence="2" type="ORF">AB205_0020140</name>
</gene>
<sequence>MVETTGQEQTLTSDQVQEESECGQLTQDITLEPWDLSLGPSTDIAIVDVKSPDASHSEGQSEPEEEESIREPLICASHDLPQCAIGRMSADMLHCLKEPEQVKEATTALQQRISDFCGHACQILISSCLV</sequence>
<feature type="compositionally biased region" description="Polar residues" evidence="1">
    <location>
        <begin position="1"/>
        <end position="15"/>
    </location>
</feature>
<proteinExistence type="predicted"/>